<dbReference type="PATRIC" id="fig|1618023.3.peg.2373"/>
<gene>
    <name evidence="1" type="ORF">UH38_06100</name>
</gene>
<evidence type="ECO:0000313" key="1">
    <source>
        <dbReference type="EMBL" id="KJH72680.1"/>
    </source>
</evidence>
<comment type="caution">
    <text evidence="1">The sequence shown here is derived from an EMBL/GenBank/DDBJ whole genome shotgun (WGS) entry which is preliminary data.</text>
</comment>
<evidence type="ECO:0000313" key="2">
    <source>
        <dbReference type="Proteomes" id="UP000032452"/>
    </source>
</evidence>
<dbReference type="InterPro" id="IPR046038">
    <property type="entry name" value="DUF5996"/>
</dbReference>
<evidence type="ECO:0008006" key="3">
    <source>
        <dbReference type="Google" id="ProtNLM"/>
    </source>
</evidence>
<proteinExistence type="predicted"/>
<dbReference type="OrthoDB" id="9800945at2"/>
<reference evidence="1 2" key="1">
    <citation type="submission" date="2015-02" db="EMBL/GenBank/DDBJ databases">
        <title>Draft genome of a novel marine cyanobacterium (Chroococcales) isolated from South Atlantic Ocean.</title>
        <authorList>
            <person name="Rigonato J."/>
            <person name="Alvarenga D.O."/>
            <person name="Branco L.H."/>
            <person name="Varani A.M."/>
            <person name="Brandini F.P."/>
            <person name="Fiore M.F."/>
        </authorList>
    </citation>
    <scope>NUCLEOTIDE SEQUENCE [LARGE SCALE GENOMIC DNA]</scope>
    <source>
        <strain evidence="1 2">CENA595</strain>
    </source>
</reference>
<dbReference type="STRING" id="1618023.UH38_06100"/>
<dbReference type="Proteomes" id="UP000032452">
    <property type="component" value="Unassembled WGS sequence"/>
</dbReference>
<keyword evidence="2" id="KW-1185">Reference proteome</keyword>
<dbReference type="EMBL" id="JYON01000004">
    <property type="protein sequence ID" value="KJH72680.1"/>
    <property type="molecule type" value="Genomic_DNA"/>
</dbReference>
<organism evidence="1 2">
    <name type="scientific">Aliterella atlantica CENA595</name>
    <dbReference type="NCBI Taxonomy" id="1618023"/>
    <lineage>
        <taxon>Bacteria</taxon>
        <taxon>Bacillati</taxon>
        <taxon>Cyanobacteriota</taxon>
        <taxon>Cyanophyceae</taxon>
        <taxon>Chroococcidiopsidales</taxon>
        <taxon>Aliterellaceae</taxon>
        <taxon>Aliterella</taxon>
    </lineage>
</organism>
<name>A0A0D8ZVC3_9CYAN</name>
<sequence>MNESTASTVVLPALPLPQWKDTYYTLHMWTQIVGKIRLTLSPKLNHWWQVPLYVNARGLTTSTIPYQQQNFEILFDFIDHQLVIHTSSGAIAHIALEPKSVAEFYQELMAVLQSLGIEVKIRALPDEVPNPIPFAEDRQHSSYDREYVERWWQILMQTDKIFKEFRARFIGKCSPVHFFWGSFDLAVTRFSGRRAPERAQTDAITREAYSHEVISHGFWTGSGPIQAPAFYSYTVPAPLGLDKELIRPHNAFYSAEMSEFILMYDDMRQAESPQRVLLEFMQSTYEAGANLANWDRQALER</sequence>
<dbReference type="Pfam" id="PF19459">
    <property type="entry name" value="DUF5996"/>
    <property type="match status" value="1"/>
</dbReference>
<accession>A0A0D8ZVC3</accession>
<protein>
    <recommendedName>
        <fullName evidence="3">Ava_C0101 and related proteins</fullName>
    </recommendedName>
</protein>
<dbReference type="AlphaFoldDB" id="A0A0D8ZVC3"/>
<dbReference type="RefSeq" id="WP_045053741.1">
    <property type="nucleotide sequence ID" value="NZ_CAWMDP010000026.1"/>
</dbReference>